<protein>
    <submittedName>
        <fullName evidence="6">Membrane protein YphA (DoxX/SURF4 family)</fullName>
    </submittedName>
</protein>
<comment type="subcellular location">
    <subcellularLocation>
        <location evidence="1">Membrane</location>
        <topology evidence="1">Multi-pass membrane protein</topology>
    </subcellularLocation>
</comment>
<evidence type="ECO:0000256" key="5">
    <source>
        <dbReference type="SAM" id="Phobius"/>
    </source>
</evidence>
<keyword evidence="7" id="KW-1185">Reference proteome</keyword>
<reference evidence="6 7" key="1">
    <citation type="submission" date="2021-03" db="EMBL/GenBank/DDBJ databases">
        <title>Genomic Encyclopedia of Type Strains, Phase IV (KMG-IV): sequencing the most valuable type-strain genomes for metagenomic binning, comparative biology and taxonomic classification.</title>
        <authorList>
            <person name="Goeker M."/>
        </authorList>
    </citation>
    <scope>NUCLEOTIDE SEQUENCE [LARGE SCALE GENOMIC DNA]</scope>
    <source>
        <strain evidence="6 7">DSM 24950</strain>
    </source>
</reference>
<dbReference type="InterPro" id="IPR016944">
    <property type="entry name" value="UCP030066"/>
</dbReference>
<dbReference type="InterPro" id="IPR032808">
    <property type="entry name" value="DoxX"/>
</dbReference>
<dbReference type="PIRSF" id="PIRSF030066">
    <property type="entry name" value="UCP030066"/>
    <property type="match status" value="1"/>
</dbReference>
<feature type="transmembrane region" description="Helical" evidence="5">
    <location>
        <begin position="75"/>
        <end position="94"/>
    </location>
</feature>
<evidence type="ECO:0000256" key="2">
    <source>
        <dbReference type="ARBA" id="ARBA00022692"/>
    </source>
</evidence>
<evidence type="ECO:0000256" key="3">
    <source>
        <dbReference type="ARBA" id="ARBA00022989"/>
    </source>
</evidence>
<accession>A0ABS4I410</accession>
<dbReference type="Pfam" id="PF13564">
    <property type="entry name" value="DoxX_2"/>
    <property type="match status" value="1"/>
</dbReference>
<dbReference type="RefSeq" id="WP_167058234.1">
    <property type="nucleotide sequence ID" value="NZ_JAAOZR010000018.1"/>
</dbReference>
<evidence type="ECO:0000256" key="1">
    <source>
        <dbReference type="ARBA" id="ARBA00004141"/>
    </source>
</evidence>
<proteinExistence type="predicted"/>
<feature type="transmembrane region" description="Helical" evidence="5">
    <location>
        <begin position="48"/>
        <end position="66"/>
    </location>
</feature>
<evidence type="ECO:0000313" key="6">
    <source>
        <dbReference type="EMBL" id="MBP1965261.1"/>
    </source>
</evidence>
<dbReference type="Proteomes" id="UP001519344">
    <property type="component" value="Unassembled WGS sequence"/>
</dbReference>
<dbReference type="EMBL" id="JAGGKV010000013">
    <property type="protein sequence ID" value="MBP1965261.1"/>
    <property type="molecule type" value="Genomic_DNA"/>
</dbReference>
<organism evidence="6 7">
    <name type="scientific">Paenibacillus aceris</name>
    <dbReference type="NCBI Taxonomy" id="869555"/>
    <lineage>
        <taxon>Bacteria</taxon>
        <taxon>Bacillati</taxon>
        <taxon>Bacillota</taxon>
        <taxon>Bacilli</taxon>
        <taxon>Bacillales</taxon>
        <taxon>Paenibacillaceae</taxon>
        <taxon>Paenibacillus</taxon>
    </lineage>
</organism>
<sequence>MTKERMKNIAYWVTTILGPASFVIGGYLHLVHSDQVMGTILHLGYPAYFATLLGIGKLCGAIITVIPRFPRLKEWAYAGFFIDLTSAAASSAFSGESLGVIAQPLLYFVLVMASWALRPPSRKLKSN</sequence>
<gene>
    <name evidence="6" type="ORF">J2Z65_004498</name>
</gene>
<feature type="transmembrane region" description="Helical" evidence="5">
    <location>
        <begin position="100"/>
        <end position="117"/>
    </location>
</feature>
<keyword evidence="2 5" id="KW-0812">Transmembrane</keyword>
<keyword evidence="4 5" id="KW-0472">Membrane</keyword>
<keyword evidence="3 5" id="KW-1133">Transmembrane helix</keyword>
<evidence type="ECO:0000313" key="7">
    <source>
        <dbReference type="Proteomes" id="UP001519344"/>
    </source>
</evidence>
<evidence type="ECO:0000256" key="4">
    <source>
        <dbReference type="ARBA" id="ARBA00023136"/>
    </source>
</evidence>
<name>A0ABS4I410_9BACL</name>
<feature type="transmembrane region" description="Helical" evidence="5">
    <location>
        <begin position="9"/>
        <end position="28"/>
    </location>
</feature>
<comment type="caution">
    <text evidence="6">The sequence shown here is derived from an EMBL/GenBank/DDBJ whole genome shotgun (WGS) entry which is preliminary data.</text>
</comment>